<dbReference type="InterPro" id="IPR000421">
    <property type="entry name" value="FA58C"/>
</dbReference>
<dbReference type="AlphaFoldDB" id="A0AAW6TYS1"/>
<dbReference type="PANTHER" id="PTHR47635:SF2">
    <property type="entry name" value="LAMG-LIKE JELLYROLL FOLD DOMAIN-CONTAINING PROTEIN"/>
    <property type="match status" value="1"/>
</dbReference>
<dbReference type="EMBL" id="JASCXX010000006">
    <property type="protein sequence ID" value="MDI6448668.1"/>
    <property type="molecule type" value="Genomic_DNA"/>
</dbReference>
<gene>
    <name evidence="3" type="ORF">QJ522_06400</name>
</gene>
<keyword evidence="4" id="KW-1185">Reference proteome</keyword>
<dbReference type="Pfam" id="PF13385">
    <property type="entry name" value="Laminin_G_3"/>
    <property type="match status" value="1"/>
</dbReference>
<dbReference type="InterPro" id="IPR008979">
    <property type="entry name" value="Galactose-bd-like_sf"/>
</dbReference>
<dbReference type="PANTHER" id="PTHR47635">
    <property type="entry name" value="CUB DOMAIN-CONTAINING PROTEIN"/>
    <property type="match status" value="1"/>
</dbReference>
<name>A0AAW6TYS1_9BACT</name>
<dbReference type="Gene3D" id="2.60.120.260">
    <property type="entry name" value="Galactose-binding domain-like"/>
    <property type="match status" value="1"/>
</dbReference>
<dbReference type="Gene3D" id="2.60.40.10">
    <property type="entry name" value="Immunoglobulins"/>
    <property type="match status" value="2"/>
</dbReference>
<sequence>MCRRLIDLVCCVLVLGWVANASANLMAYWNLDEGTGTVVRDRSGNGNHGTVHGAVWGDGRYKGALEFNGVNDYVEVPTSDSLEIEGNVAIAAWIRWLDAGDTWLCVLANGQQNGPWENYGLFVNRTSRFVYFTLSLGGEHVVQQTPNNATEPDTWQHVCATWDGFAARIYVNGEMRLEQARTGALVPPRVPLRIGHRNGSSHYYCGMIDDVAVFDRALGAEEIRNVMEGIAPAELASDPYPEDETMDVPRDVVLHWAAGEFADTHDIYFGTSFDDVNDASRSNPMGVLLGQGQTAASFDPPGLLDFETTYYWRIDEVNAPPSSAIYKGEVWSFTAEPFAYPIANVAATTNGVSDTGAGPEKTIDGSGLDASDQHSTNSTDMWLVRPGEEPLYIQYEFDRVYKLHEMRVWNYNVQFEIILGFGVKEVTIEYSTDGEDWAALGDVEFAKAAATATYTANTVVAFGGVPARFVRLNVHSGHGTMGQFGLSEVRFLFIPAQAREPQPPDGAAGVAVGSALSWRGGRDAASHEVYLGTDPDELALVGTTDGATLAPGNLEFGSTYYWTVDAINPAHVRTPVWSSDLWIFSTQEYASIDGFETYTDDIDAGEAIFDTWLDGWVNNTGSTVGHLQTPFAERSIVHSGSQSMPLHYDNATSPFYSEAERAFASPQSWTGNGADTLVLYVRGNAPAFLETADGQILMSAIGTDIWDSADQFRYAYKSLSGNGSIVVRVDSLVRSDGWAKAGVMIRETLEPGSKHAFVAVTPDNGVSFQRRPVAGTTSYNTDAAGIVAPHWVKLTRTGNVFTAQQSADGVTWVDITPTESVEITMAANVFIGLALTSHNASVSTAAEFSNLTTTGNVTGAWQTAGIGATQPEGNSAQPMYVRIEDSTGMAATVVNADATITLRPTWQEWKIPYADLAGVNLSRVQTIVIGVGNRTSPSAAGTGTIYIDDIGYGRPAQE</sequence>
<accession>A0AAW6TYS1</accession>
<dbReference type="Gene3D" id="2.60.120.200">
    <property type="match status" value="2"/>
</dbReference>
<evidence type="ECO:0000259" key="2">
    <source>
        <dbReference type="PROSITE" id="PS50022"/>
    </source>
</evidence>
<comment type="caution">
    <text evidence="3">The sequence shown here is derived from an EMBL/GenBank/DDBJ whole genome shotgun (WGS) entry which is preliminary data.</text>
</comment>
<evidence type="ECO:0000313" key="4">
    <source>
        <dbReference type="Proteomes" id="UP001431776"/>
    </source>
</evidence>
<reference evidence="3" key="1">
    <citation type="submission" date="2023-05" db="EMBL/GenBank/DDBJ databases">
        <title>Anaerotaeda fermentans gen. nov., sp. nov., a novel anaerobic planctomycete of the new family within the order Sedimentisphaerales isolated from Taman Peninsula, Russia.</title>
        <authorList>
            <person name="Khomyakova M.A."/>
            <person name="Merkel A.Y."/>
            <person name="Slobodkin A.I."/>
        </authorList>
    </citation>
    <scope>NUCLEOTIDE SEQUENCE</scope>
    <source>
        <strain evidence="3">M17dextr</strain>
    </source>
</reference>
<dbReference type="SUPFAM" id="SSF49785">
    <property type="entry name" value="Galactose-binding domain-like"/>
    <property type="match status" value="1"/>
</dbReference>
<feature type="chain" id="PRO_5043812420" evidence="1">
    <location>
        <begin position="24"/>
        <end position="958"/>
    </location>
</feature>
<dbReference type="SUPFAM" id="SSF49899">
    <property type="entry name" value="Concanavalin A-like lectins/glucanases"/>
    <property type="match status" value="1"/>
</dbReference>
<feature type="domain" description="F5/8 type C" evidence="2">
    <location>
        <begin position="335"/>
        <end position="472"/>
    </location>
</feature>
<feature type="signal peptide" evidence="1">
    <location>
        <begin position="1"/>
        <end position="23"/>
    </location>
</feature>
<dbReference type="InterPro" id="IPR013320">
    <property type="entry name" value="ConA-like_dom_sf"/>
</dbReference>
<dbReference type="Pfam" id="PF00754">
    <property type="entry name" value="F5_F8_type_C"/>
    <property type="match status" value="1"/>
</dbReference>
<evidence type="ECO:0000313" key="3">
    <source>
        <dbReference type="EMBL" id="MDI6448668.1"/>
    </source>
</evidence>
<dbReference type="RefSeq" id="WP_349244078.1">
    <property type="nucleotide sequence ID" value="NZ_JASCXX010000006.1"/>
</dbReference>
<dbReference type="Gene3D" id="2.60.120.430">
    <property type="entry name" value="Galactose-binding lectin"/>
    <property type="match status" value="1"/>
</dbReference>
<evidence type="ECO:0000256" key="1">
    <source>
        <dbReference type="SAM" id="SignalP"/>
    </source>
</evidence>
<organism evidence="3 4">
    <name type="scientific">Anaerobaca lacustris</name>
    <dbReference type="NCBI Taxonomy" id="3044600"/>
    <lineage>
        <taxon>Bacteria</taxon>
        <taxon>Pseudomonadati</taxon>
        <taxon>Planctomycetota</taxon>
        <taxon>Phycisphaerae</taxon>
        <taxon>Sedimentisphaerales</taxon>
        <taxon>Anaerobacaceae</taxon>
        <taxon>Anaerobaca</taxon>
    </lineage>
</organism>
<dbReference type="InterPro" id="IPR013783">
    <property type="entry name" value="Ig-like_fold"/>
</dbReference>
<proteinExistence type="predicted"/>
<protein>
    <submittedName>
        <fullName evidence="3">Discoidin domain-containing protein</fullName>
    </submittedName>
</protein>
<dbReference type="Proteomes" id="UP001431776">
    <property type="component" value="Unassembled WGS sequence"/>
</dbReference>
<dbReference type="PROSITE" id="PS50022">
    <property type="entry name" value="FA58C_3"/>
    <property type="match status" value="1"/>
</dbReference>
<keyword evidence="1" id="KW-0732">Signal</keyword>